<dbReference type="SUPFAM" id="SSF47413">
    <property type="entry name" value="lambda repressor-like DNA-binding domains"/>
    <property type="match status" value="1"/>
</dbReference>
<keyword evidence="3" id="KW-0804">Transcription</keyword>
<keyword evidence="2" id="KW-0238">DNA-binding</keyword>
<dbReference type="InterPro" id="IPR028082">
    <property type="entry name" value="Peripla_BP_I"/>
</dbReference>
<dbReference type="CDD" id="cd06283">
    <property type="entry name" value="PBP1_RegR_EndR_KdgR-like"/>
    <property type="match status" value="1"/>
</dbReference>
<dbReference type="InterPro" id="IPR010982">
    <property type="entry name" value="Lambda_DNA-bd_dom_sf"/>
</dbReference>
<dbReference type="GO" id="GO:0003700">
    <property type="term" value="F:DNA-binding transcription factor activity"/>
    <property type="evidence" value="ECO:0007669"/>
    <property type="project" value="TreeGrafter"/>
</dbReference>
<dbReference type="GO" id="GO:0000976">
    <property type="term" value="F:transcription cis-regulatory region binding"/>
    <property type="evidence" value="ECO:0007669"/>
    <property type="project" value="TreeGrafter"/>
</dbReference>
<dbReference type="OrthoDB" id="1639518at2"/>
<dbReference type="RefSeq" id="WP_022791433.1">
    <property type="nucleotide sequence ID" value="NZ_ATUU01000002.1"/>
</dbReference>
<evidence type="ECO:0000256" key="1">
    <source>
        <dbReference type="ARBA" id="ARBA00023015"/>
    </source>
</evidence>
<keyword evidence="1" id="KW-0805">Transcription regulation</keyword>
<dbReference type="Proteomes" id="UP000051296">
    <property type="component" value="Unassembled WGS sequence"/>
</dbReference>
<dbReference type="PROSITE" id="PS50932">
    <property type="entry name" value="HTH_LACI_2"/>
    <property type="match status" value="1"/>
</dbReference>
<dbReference type="PATRIC" id="fig|1123500.6.peg.779"/>
<evidence type="ECO:0000259" key="4">
    <source>
        <dbReference type="PROSITE" id="PS50932"/>
    </source>
</evidence>
<comment type="caution">
    <text evidence="5">The sequence shown here is derived from an EMBL/GenBank/DDBJ whole genome shotgun (WGS) entry which is preliminary data.</text>
</comment>
<dbReference type="PANTHER" id="PTHR30146">
    <property type="entry name" value="LACI-RELATED TRANSCRIPTIONAL REPRESSOR"/>
    <property type="match status" value="1"/>
</dbReference>
<keyword evidence="6" id="KW-1185">Reference proteome</keyword>
<accession>A0A0R2G6R9</accession>
<dbReference type="FunCoup" id="A0A0R2G6R9">
    <property type="interactions" value="1"/>
</dbReference>
<gene>
    <name evidence="5" type="ORF">IV68_GL000772</name>
</gene>
<evidence type="ECO:0000256" key="2">
    <source>
        <dbReference type="ARBA" id="ARBA00023125"/>
    </source>
</evidence>
<dbReference type="Pfam" id="PF13377">
    <property type="entry name" value="Peripla_BP_3"/>
    <property type="match status" value="1"/>
</dbReference>
<dbReference type="Gene3D" id="3.40.50.2300">
    <property type="match status" value="2"/>
</dbReference>
<evidence type="ECO:0000313" key="6">
    <source>
        <dbReference type="Proteomes" id="UP000051296"/>
    </source>
</evidence>
<reference evidence="5 6" key="1">
    <citation type="journal article" date="2015" name="Genome Announc.">
        <title>Expanding the biotechnology potential of lactobacilli through comparative genomics of 213 strains and associated genera.</title>
        <authorList>
            <person name="Sun Z."/>
            <person name="Harris H.M."/>
            <person name="McCann A."/>
            <person name="Guo C."/>
            <person name="Argimon S."/>
            <person name="Zhang W."/>
            <person name="Yang X."/>
            <person name="Jeffery I.B."/>
            <person name="Cooney J.C."/>
            <person name="Kagawa T.F."/>
            <person name="Liu W."/>
            <person name="Song Y."/>
            <person name="Salvetti E."/>
            <person name="Wrobel A."/>
            <person name="Rasinkangas P."/>
            <person name="Parkhill J."/>
            <person name="Rea M.C."/>
            <person name="O'Sullivan O."/>
            <person name="Ritari J."/>
            <person name="Douillard F.P."/>
            <person name="Paul Ross R."/>
            <person name="Yang R."/>
            <person name="Briner A.E."/>
            <person name="Felis G.E."/>
            <person name="de Vos W.M."/>
            <person name="Barrangou R."/>
            <person name="Klaenhammer T.R."/>
            <person name="Caufield P.W."/>
            <person name="Cui Y."/>
            <person name="Zhang H."/>
            <person name="O'Toole P.W."/>
        </authorList>
    </citation>
    <scope>NUCLEOTIDE SEQUENCE [LARGE SCALE GENOMIC DNA]</scope>
    <source>
        <strain evidence="5 6">DSM 20190</strain>
    </source>
</reference>
<protein>
    <recommendedName>
        <fullName evidence="4">HTH lacI-type domain-containing protein</fullName>
    </recommendedName>
</protein>
<dbReference type="Gene3D" id="1.10.260.40">
    <property type="entry name" value="lambda repressor-like DNA-binding domains"/>
    <property type="match status" value="1"/>
</dbReference>
<dbReference type="eggNOG" id="COG1609">
    <property type="taxonomic scope" value="Bacteria"/>
</dbReference>
<dbReference type="AlphaFoldDB" id="A0A0R2G6R9"/>
<dbReference type="STRING" id="1123500.GCA_000420365_00653"/>
<sequence length="327" mass="36330">MDKVTIMDVANEVGVSKTTISRYLNGHFDRINAHTREKIKQAIDEMGYVPNQQARTLKAKHSHLIGLVVADMANLYSSFLIRGIQNVLREHDYSLLIVDSANSLTNEKKALTQLMASNVDGIILQPLSVNSQDYQFLVESNTNVVLVDRQTRPTVWSSVTADNFSASREMALALAKQKYQRIIFISLASDSSTTHALRYEGLQKVAQQKSILLDALEVTDNDLTDLDRLLKATPHTKTALFAVNGQLLIACLQWLQEHHYVIPNDIGITGYDDSELGAVLSPGISTIDQNPQEIGQATARLLFEYIGGKRGHEDAEVASKLTLRHSF</sequence>
<proteinExistence type="predicted"/>
<dbReference type="Pfam" id="PF00356">
    <property type="entry name" value="LacI"/>
    <property type="match status" value="1"/>
</dbReference>
<dbReference type="SMART" id="SM00354">
    <property type="entry name" value="HTH_LACI"/>
    <property type="match status" value="1"/>
</dbReference>
<dbReference type="InterPro" id="IPR000843">
    <property type="entry name" value="HTH_LacI"/>
</dbReference>
<dbReference type="InParanoid" id="A0A0R2G6R9"/>
<dbReference type="PROSITE" id="PS00356">
    <property type="entry name" value="HTH_LACI_1"/>
    <property type="match status" value="1"/>
</dbReference>
<dbReference type="SUPFAM" id="SSF53822">
    <property type="entry name" value="Periplasmic binding protein-like I"/>
    <property type="match status" value="1"/>
</dbReference>
<evidence type="ECO:0000256" key="3">
    <source>
        <dbReference type="ARBA" id="ARBA00023163"/>
    </source>
</evidence>
<name>A0A0R2G6R9_9LACO</name>
<dbReference type="CDD" id="cd01392">
    <property type="entry name" value="HTH_LacI"/>
    <property type="match status" value="1"/>
</dbReference>
<dbReference type="EMBL" id="JQAX01000002">
    <property type="protein sequence ID" value="KRN32420.1"/>
    <property type="molecule type" value="Genomic_DNA"/>
</dbReference>
<dbReference type="InterPro" id="IPR046335">
    <property type="entry name" value="LacI/GalR-like_sensor"/>
</dbReference>
<feature type="domain" description="HTH lacI-type" evidence="4">
    <location>
        <begin position="4"/>
        <end position="59"/>
    </location>
</feature>
<organism evidence="5 6">
    <name type="scientific">Weissella halotolerans DSM 20190</name>
    <dbReference type="NCBI Taxonomy" id="1123500"/>
    <lineage>
        <taxon>Bacteria</taxon>
        <taxon>Bacillati</taxon>
        <taxon>Bacillota</taxon>
        <taxon>Bacilli</taxon>
        <taxon>Lactobacillales</taxon>
        <taxon>Lactobacillaceae</taxon>
        <taxon>Weissella</taxon>
    </lineage>
</organism>
<dbReference type="PANTHER" id="PTHR30146:SF154">
    <property type="entry name" value="TRANSCRIPTION REGULATOR, MEMBER OF GALR FAMILY"/>
    <property type="match status" value="1"/>
</dbReference>
<evidence type="ECO:0000313" key="5">
    <source>
        <dbReference type="EMBL" id="KRN32420.1"/>
    </source>
</evidence>